<evidence type="ECO:0000313" key="3">
    <source>
        <dbReference type="Proteomes" id="UP000050424"/>
    </source>
</evidence>
<dbReference type="OrthoDB" id="5041951at2759"/>
<feature type="compositionally biased region" description="Polar residues" evidence="1">
    <location>
        <begin position="289"/>
        <end position="299"/>
    </location>
</feature>
<dbReference type="AlphaFoldDB" id="A0A0P7B7P1"/>
<keyword evidence="3" id="KW-1185">Reference proteome</keyword>
<accession>A0A0P7B7P1</accession>
<organism evidence="2 3">
    <name type="scientific">Neonectria ditissima</name>
    <dbReference type="NCBI Taxonomy" id="78410"/>
    <lineage>
        <taxon>Eukaryota</taxon>
        <taxon>Fungi</taxon>
        <taxon>Dikarya</taxon>
        <taxon>Ascomycota</taxon>
        <taxon>Pezizomycotina</taxon>
        <taxon>Sordariomycetes</taxon>
        <taxon>Hypocreomycetidae</taxon>
        <taxon>Hypocreales</taxon>
        <taxon>Nectriaceae</taxon>
        <taxon>Neonectria</taxon>
    </lineage>
</organism>
<protein>
    <submittedName>
        <fullName evidence="2">Uncharacterized protein</fullName>
    </submittedName>
</protein>
<evidence type="ECO:0000313" key="2">
    <source>
        <dbReference type="EMBL" id="KPM36391.1"/>
    </source>
</evidence>
<sequence length="299" mass="34394">MEQPNPQGSAERDLESDAAVDKMLQTPWEKVYEVTHNGEIFKRPAALGGVPVSKISETDPYWEQSWQSLDEFLAQEPDEEKLKENYHERLRRLPGDKALAAKAKFHMDNVSKHRKIREIFGNGSPYHPNQLASKHHLPPIGLCQKEIMYKLACKVSDLRELYNRQELSMDPWDFLRWRITVIYKICDDSGNEQAQKYEDRLLRMAVLRSAQYRDKLANYGSKNVTKPGVGSKKPSSRVQKTASRIQQPARREPARPASQLRRERQERPASATGYSGVNGFREEQKLRAAQSNTTSSKEK</sequence>
<gene>
    <name evidence="2" type="ORF">AK830_g10164</name>
</gene>
<evidence type="ECO:0000256" key="1">
    <source>
        <dbReference type="SAM" id="MobiDB-lite"/>
    </source>
</evidence>
<feature type="region of interest" description="Disordered" evidence="1">
    <location>
        <begin position="1"/>
        <end position="20"/>
    </location>
</feature>
<dbReference type="Proteomes" id="UP000050424">
    <property type="component" value="Unassembled WGS sequence"/>
</dbReference>
<dbReference type="EMBL" id="LKCW01000205">
    <property type="protein sequence ID" value="KPM36391.1"/>
    <property type="molecule type" value="Genomic_DNA"/>
</dbReference>
<feature type="compositionally biased region" description="Basic and acidic residues" evidence="1">
    <location>
        <begin position="249"/>
        <end position="267"/>
    </location>
</feature>
<feature type="compositionally biased region" description="Polar residues" evidence="1">
    <location>
        <begin position="236"/>
        <end position="246"/>
    </location>
</feature>
<name>A0A0P7B7P1_9HYPO</name>
<reference evidence="2 3" key="1">
    <citation type="submission" date="2015-09" db="EMBL/GenBank/DDBJ databases">
        <title>Draft genome of a European isolate of the apple canker pathogen Neonectria ditissima.</title>
        <authorList>
            <person name="Gomez-Cortecero A."/>
            <person name="Harrison R.J."/>
            <person name="Armitage A.D."/>
        </authorList>
    </citation>
    <scope>NUCLEOTIDE SEQUENCE [LARGE SCALE GENOMIC DNA]</scope>
    <source>
        <strain evidence="2 3">R09/05</strain>
    </source>
</reference>
<proteinExistence type="predicted"/>
<feature type="region of interest" description="Disordered" evidence="1">
    <location>
        <begin position="218"/>
        <end position="299"/>
    </location>
</feature>
<comment type="caution">
    <text evidence="2">The sequence shown here is derived from an EMBL/GenBank/DDBJ whole genome shotgun (WGS) entry which is preliminary data.</text>
</comment>
<dbReference type="STRING" id="78410.A0A0P7B7P1"/>